<dbReference type="GO" id="GO:0016787">
    <property type="term" value="F:hydrolase activity"/>
    <property type="evidence" value="ECO:0007669"/>
    <property type="project" value="UniProtKB-KW"/>
</dbReference>
<evidence type="ECO:0000256" key="3">
    <source>
        <dbReference type="ARBA" id="ARBA00023125"/>
    </source>
</evidence>
<evidence type="ECO:0000256" key="2">
    <source>
        <dbReference type="ARBA" id="ARBA00022747"/>
    </source>
</evidence>
<name>A0ABV6HUS9_9PAST</name>
<keyword evidence="2" id="KW-0680">Restriction system</keyword>
<proteinExistence type="inferred from homology"/>
<dbReference type="Proteomes" id="UP001589769">
    <property type="component" value="Unassembled WGS sequence"/>
</dbReference>
<accession>A0ABV6HUS9</accession>
<organism evidence="5 6">
    <name type="scientific">Gallibacterium melopsittaci</name>
    <dbReference type="NCBI Taxonomy" id="516063"/>
    <lineage>
        <taxon>Bacteria</taxon>
        <taxon>Pseudomonadati</taxon>
        <taxon>Pseudomonadota</taxon>
        <taxon>Gammaproteobacteria</taxon>
        <taxon>Pasteurellales</taxon>
        <taxon>Pasteurellaceae</taxon>
        <taxon>Gallibacterium</taxon>
    </lineage>
</organism>
<dbReference type="RefSeq" id="WP_382373528.1">
    <property type="nucleotide sequence ID" value="NZ_JBHLWA010000014.1"/>
</dbReference>
<dbReference type="SUPFAM" id="SSF116734">
    <property type="entry name" value="DNA methylase specificity domain"/>
    <property type="match status" value="1"/>
</dbReference>
<dbReference type="InterPro" id="IPR000055">
    <property type="entry name" value="Restrct_endonuc_typeI_TRD"/>
</dbReference>
<dbReference type="InterPro" id="IPR044946">
    <property type="entry name" value="Restrct_endonuc_typeI_TRD_sf"/>
</dbReference>
<evidence type="ECO:0000256" key="1">
    <source>
        <dbReference type="ARBA" id="ARBA00010923"/>
    </source>
</evidence>
<dbReference type="EMBL" id="JBHLWA010000014">
    <property type="protein sequence ID" value="MFC0322636.1"/>
    <property type="molecule type" value="Genomic_DNA"/>
</dbReference>
<dbReference type="EC" id="3.1.21.-" evidence="5"/>
<gene>
    <name evidence="5" type="ORF">ACFFHT_03545</name>
</gene>
<evidence type="ECO:0000313" key="6">
    <source>
        <dbReference type="Proteomes" id="UP001589769"/>
    </source>
</evidence>
<dbReference type="Gene3D" id="3.90.220.20">
    <property type="entry name" value="DNA methylase specificity domains"/>
    <property type="match status" value="1"/>
</dbReference>
<keyword evidence="5" id="KW-0255">Endonuclease</keyword>
<evidence type="ECO:0000313" key="5">
    <source>
        <dbReference type="EMBL" id="MFC0322636.1"/>
    </source>
</evidence>
<comment type="similarity">
    <text evidence="1">Belongs to the type-I restriction system S methylase family.</text>
</comment>
<keyword evidence="5" id="KW-0540">Nuclease</keyword>
<reference evidence="5 6" key="1">
    <citation type="submission" date="2024-09" db="EMBL/GenBank/DDBJ databases">
        <authorList>
            <person name="Sun Q."/>
            <person name="Mori K."/>
        </authorList>
    </citation>
    <scope>NUCLEOTIDE SEQUENCE [LARGE SCALE GENOMIC DNA]</scope>
    <source>
        <strain evidence="5 6">CCM 7538</strain>
    </source>
</reference>
<protein>
    <submittedName>
        <fullName evidence="5">Restriction endonuclease subunit S</fullName>
        <ecNumber evidence="5">3.1.21.-</ecNumber>
    </submittedName>
</protein>
<evidence type="ECO:0000259" key="4">
    <source>
        <dbReference type="Pfam" id="PF01420"/>
    </source>
</evidence>
<dbReference type="GO" id="GO:0004519">
    <property type="term" value="F:endonuclease activity"/>
    <property type="evidence" value="ECO:0007669"/>
    <property type="project" value="UniProtKB-KW"/>
</dbReference>
<dbReference type="Pfam" id="PF01420">
    <property type="entry name" value="Methylase_S"/>
    <property type="match status" value="1"/>
</dbReference>
<keyword evidence="3" id="KW-0238">DNA-binding</keyword>
<feature type="domain" description="Type I restriction modification DNA specificity" evidence="4">
    <location>
        <begin position="2"/>
        <end position="173"/>
    </location>
</feature>
<keyword evidence="6" id="KW-1185">Reference proteome</keyword>
<comment type="caution">
    <text evidence="5">The sequence shown here is derived from an EMBL/GenBank/DDBJ whole genome shotgun (WGS) entry which is preliminary data.</text>
</comment>
<sequence length="192" mass="21835">MKLTDCINIHNGTPLFRITEDNNAPSFYLYSQNDLQADLAMTSTCETENKIIRTTNKVSCLKPNDIVFSLISGTAAKVHPARSGYLYSHNYVVLEPNEMIDANFLVYFLNCSQEIKKKFALSIQGSQVMKYTISQLRQLEINALPDLPTQRAVGKIYMAQNRLITLKKRLIEQDNQHLLYIIDTLLNAKGQC</sequence>
<keyword evidence="5" id="KW-0378">Hydrolase</keyword>